<proteinExistence type="predicted"/>
<accession>A0A5Q4YY60</accession>
<evidence type="ECO:0008006" key="2">
    <source>
        <dbReference type="Google" id="ProtNLM"/>
    </source>
</evidence>
<protein>
    <recommendedName>
        <fullName evidence="2">Beta-ketoacyl synthase N-terminal domain-containing protein</fullName>
    </recommendedName>
</protein>
<dbReference type="EMBL" id="LR721750">
    <property type="protein sequence ID" value="VVV04616.1"/>
    <property type="molecule type" value="Genomic_DNA"/>
</dbReference>
<organism evidence="1">
    <name type="scientific">Aliivibrio wodanis</name>
    <dbReference type="NCBI Taxonomy" id="80852"/>
    <lineage>
        <taxon>Bacteria</taxon>
        <taxon>Pseudomonadati</taxon>
        <taxon>Pseudomonadota</taxon>
        <taxon>Gammaproteobacteria</taxon>
        <taxon>Vibrionales</taxon>
        <taxon>Vibrionaceae</taxon>
        <taxon>Aliivibrio</taxon>
    </lineage>
</organism>
<gene>
    <name evidence="1" type="ORF">AW0309160_02024</name>
</gene>
<dbReference type="AlphaFoldDB" id="A0A5Q4YY60"/>
<name>A0A5Q4YY60_9GAMM</name>
<sequence length="290" mass="32330">MMYVHCVASVNIKQDQDVDVKAECKKVASGFVRRTDRFIQLGLLGVSGIKEQQELDKNTALFMVSGQGNLSVFNRLCQQRYVEKMPPKPVDFINSLSNTAGFYIAKFLGLESKNLNLAQQGFVVENALLLADASLKNQQEQNILLGGVDERVEQSTDPHGYLELSEDTVIGEGSNWMLLSASKNGAKAKIDVLPQQFNQQSLLAYLTSLLTTQAFFATHVAFGQRVSNDLITCVMDVVPSDLFDCQPVCDFYETNQLYALNLFIEEQQGSLLFIDGFEGRYRVITLTLDL</sequence>
<evidence type="ECO:0000313" key="1">
    <source>
        <dbReference type="EMBL" id="VVV04616.1"/>
    </source>
</evidence>
<reference evidence="1" key="1">
    <citation type="submission" date="2019-09" db="EMBL/GenBank/DDBJ databases">
        <authorList>
            <person name="Hjerde E."/>
        </authorList>
    </citation>
    <scope>NUCLEOTIDE SEQUENCE</scope>
    <source>
        <strain evidence="1">06/09/160</strain>
    </source>
</reference>